<dbReference type="EMBL" id="BLAF01000017">
    <property type="protein sequence ID" value="GES20499.1"/>
    <property type="molecule type" value="Genomic_DNA"/>
</dbReference>
<evidence type="ECO:0008006" key="3">
    <source>
        <dbReference type="Google" id="ProtNLM"/>
    </source>
</evidence>
<dbReference type="RefSeq" id="WP_155345545.1">
    <property type="nucleotide sequence ID" value="NZ_BAAAHM010000025.1"/>
</dbReference>
<name>A0A5M3XK41_9ACTN</name>
<dbReference type="Proteomes" id="UP000377595">
    <property type="component" value="Unassembled WGS sequence"/>
</dbReference>
<dbReference type="AlphaFoldDB" id="A0A5M3XK41"/>
<comment type="caution">
    <text evidence="1">The sequence shown here is derived from an EMBL/GenBank/DDBJ whole genome shotgun (WGS) entry which is preliminary data.</text>
</comment>
<reference evidence="1 2" key="1">
    <citation type="submission" date="2019-10" db="EMBL/GenBank/DDBJ databases">
        <title>Whole genome shotgun sequence of Acrocarpospora pleiomorpha NBRC 16267.</title>
        <authorList>
            <person name="Ichikawa N."/>
            <person name="Kimura A."/>
            <person name="Kitahashi Y."/>
            <person name="Komaki H."/>
            <person name="Oguchi A."/>
        </authorList>
    </citation>
    <scope>NUCLEOTIDE SEQUENCE [LARGE SCALE GENOMIC DNA]</scope>
    <source>
        <strain evidence="1 2">NBRC 16267</strain>
    </source>
</reference>
<dbReference type="OrthoDB" id="4002035at2"/>
<evidence type="ECO:0000313" key="2">
    <source>
        <dbReference type="Proteomes" id="UP000377595"/>
    </source>
</evidence>
<organism evidence="1 2">
    <name type="scientific">Acrocarpospora pleiomorpha</name>
    <dbReference type="NCBI Taxonomy" id="90975"/>
    <lineage>
        <taxon>Bacteria</taxon>
        <taxon>Bacillati</taxon>
        <taxon>Actinomycetota</taxon>
        <taxon>Actinomycetes</taxon>
        <taxon>Streptosporangiales</taxon>
        <taxon>Streptosporangiaceae</taxon>
        <taxon>Acrocarpospora</taxon>
    </lineage>
</organism>
<sequence>MRFPLMEQLIDCSLMKHEEFWPETAPVVAENAVAGLERYGFVVFKIGMLRLDGDASRRVAHRVAAELRTELIRAGAPGDLGLEIDAAQATPVPEPFSCRSLLPHHDGQHASYLTPSVLDEPDWDPAWRTFSSSGYTTTHAHKMYQGIFIADPGEALSVTTYYDWLRILEDVKSARFIGNPDPPSTARWLGDNLRRALDAGLTHSFSYPTVGGMLGLTETALLAVPLLHCERPVAAEMKERFPLLHTLSGTCPCRGCAGEVTRVFCNLTSLAMGLTWPEFRARYEVQVPGERFDLLVGHNLTTLHGGLAGGRGRVIEPLCLVVDKPSGPRYEAWLSRSWRRLSG</sequence>
<gene>
    <name evidence="1" type="ORF">Aple_033950</name>
</gene>
<keyword evidence="2" id="KW-1185">Reference proteome</keyword>
<protein>
    <recommendedName>
        <fullName evidence="3">TauD/TfdA-like domain-containing protein</fullName>
    </recommendedName>
</protein>
<evidence type="ECO:0000313" key="1">
    <source>
        <dbReference type="EMBL" id="GES20499.1"/>
    </source>
</evidence>
<accession>A0A5M3XK41</accession>
<proteinExistence type="predicted"/>